<evidence type="ECO:0000313" key="9">
    <source>
        <dbReference type="Proteomes" id="UP000018291"/>
    </source>
</evidence>
<dbReference type="Gene3D" id="3.20.20.70">
    <property type="entry name" value="Aldolase class I"/>
    <property type="match status" value="1"/>
</dbReference>
<keyword evidence="3 5" id="KW-0378">Hydrolase</keyword>
<evidence type="ECO:0000256" key="6">
    <source>
        <dbReference type="SAM" id="MobiDB-lite"/>
    </source>
</evidence>
<keyword evidence="9" id="KW-1185">Reference proteome</keyword>
<dbReference type="PANTHER" id="PTHR11452">
    <property type="entry name" value="ALPHA-GALACTOSIDASE/ALPHA-N-ACETYLGALACTOSAMINIDASE"/>
    <property type="match status" value="1"/>
</dbReference>
<evidence type="ECO:0000256" key="2">
    <source>
        <dbReference type="ARBA" id="ARBA00022729"/>
    </source>
</evidence>
<evidence type="ECO:0000259" key="7">
    <source>
        <dbReference type="Pfam" id="PF17801"/>
    </source>
</evidence>
<dbReference type="InterPro" id="IPR017853">
    <property type="entry name" value="GH"/>
</dbReference>
<dbReference type="Gene3D" id="2.60.40.1180">
    <property type="entry name" value="Golgi alpha-mannosidase II"/>
    <property type="match status" value="1"/>
</dbReference>
<dbReference type="PANTHER" id="PTHR11452:SF75">
    <property type="entry name" value="ALPHA-GALACTOSIDASE MEL1"/>
    <property type="match status" value="1"/>
</dbReference>
<dbReference type="InterPro" id="IPR013785">
    <property type="entry name" value="Aldolase_TIM"/>
</dbReference>
<accession>R4Z1K2</accession>
<dbReference type="SUPFAM" id="SSF51445">
    <property type="entry name" value="(Trans)glycosidases"/>
    <property type="match status" value="1"/>
</dbReference>
<dbReference type="Proteomes" id="UP000018291">
    <property type="component" value="Unassembled WGS sequence"/>
</dbReference>
<comment type="similarity">
    <text evidence="1 5">Belongs to the glycosyl hydrolase 27 family.</text>
</comment>
<evidence type="ECO:0000313" key="8">
    <source>
        <dbReference type="EMBL" id="CCM63151.1"/>
    </source>
</evidence>
<dbReference type="GO" id="GO:0005975">
    <property type="term" value="P:carbohydrate metabolic process"/>
    <property type="evidence" value="ECO:0007669"/>
    <property type="project" value="InterPro"/>
</dbReference>
<dbReference type="RefSeq" id="WP_012225333.1">
    <property type="nucleotide sequence ID" value="NZ_HG422565.1"/>
</dbReference>
<keyword evidence="4 5" id="KW-0326">Glycosidase</keyword>
<dbReference type="AlphaFoldDB" id="R4Z1K2"/>
<dbReference type="EC" id="3.2.1.22" evidence="5"/>
<feature type="compositionally biased region" description="Basic and acidic residues" evidence="6">
    <location>
        <begin position="1"/>
        <end position="20"/>
    </location>
</feature>
<dbReference type="GO" id="GO:0004557">
    <property type="term" value="F:alpha-galactosidase activity"/>
    <property type="evidence" value="ECO:0007669"/>
    <property type="project" value="UniProtKB-EC"/>
</dbReference>
<dbReference type="EMBL" id="CANL01000010">
    <property type="protein sequence ID" value="CCM63151.1"/>
    <property type="molecule type" value="Genomic_DNA"/>
</dbReference>
<dbReference type="PRINTS" id="PR00740">
    <property type="entry name" value="GLHYDRLASE27"/>
</dbReference>
<dbReference type="InterPro" id="IPR000111">
    <property type="entry name" value="Glyco_hydro_27/36_CS"/>
</dbReference>
<feature type="domain" description="Alpha galactosidase C-terminal" evidence="7">
    <location>
        <begin position="367"/>
        <end position="441"/>
    </location>
</feature>
<organism evidence="8 9">
    <name type="scientific">Candidatus Neomicrothrix parvicella RN1</name>
    <dbReference type="NCBI Taxonomy" id="1229780"/>
    <lineage>
        <taxon>Bacteria</taxon>
        <taxon>Bacillati</taxon>
        <taxon>Actinomycetota</taxon>
        <taxon>Acidimicrobiia</taxon>
        <taxon>Acidimicrobiales</taxon>
        <taxon>Microthrixaceae</taxon>
        <taxon>Candidatus Neomicrothrix</taxon>
    </lineage>
</organism>
<dbReference type="InterPro" id="IPR002241">
    <property type="entry name" value="Glyco_hydro_27"/>
</dbReference>
<protein>
    <recommendedName>
        <fullName evidence="5">Alpha-galactosidase</fullName>
        <ecNumber evidence="5">3.2.1.22</ecNumber>
    </recommendedName>
    <alternativeName>
        <fullName evidence="5">Melibiase</fullName>
    </alternativeName>
</protein>
<dbReference type="InterPro" id="IPR041233">
    <property type="entry name" value="Melibiase_C"/>
</dbReference>
<keyword evidence="5" id="KW-1015">Disulfide bond</keyword>
<feature type="region of interest" description="Disordered" evidence="6">
    <location>
        <begin position="55"/>
        <end position="80"/>
    </location>
</feature>
<gene>
    <name evidence="8" type="ORF">BN381_180028</name>
</gene>
<dbReference type="eggNOG" id="COG1470">
    <property type="taxonomic scope" value="Bacteria"/>
</dbReference>
<dbReference type="STRING" id="1229780.BN381_180028"/>
<dbReference type="Pfam" id="PF17801">
    <property type="entry name" value="Melibiase_C"/>
    <property type="match status" value="1"/>
</dbReference>
<dbReference type="Pfam" id="PF16499">
    <property type="entry name" value="Melibiase_2"/>
    <property type="match status" value="1"/>
</dbReference>
<proteinExistence type="inferred from homology"/>
<name>R4Z1K2_9ACTN</name>
<dbReference type="InterPro" id="IPR013780">
    <property type="entry name" value="Glyco_hydro_b"/>
</dbReference>
<dbReference type="CDD" id="cd14792">
    <property type="entry name" value="GH27"/>
    <property type="match status" value="1"/>
</dbReference>
<evidence type="ECO:0000256" key="3">
    <source>
        <dbReference type="ARBA" id="ARBA00022801"/>
    </source>
</evidence>
<sequence length="443" mass="48246">MKDTAPVHVKDQSAVEDGHAGVRGRNTRTPTLRLLLTLALSGLILGLASCGKGDHADADGSSTSTSTSRPRPAEPIVAATPPMGWNSWNQVRCHDLDEAVVKQAADALVRRGLKDLGYRYVVVDDCWQAPSRDSAGALVADPIRFPSGLESLVDYVHDKGLKFGLYLAPGSETCAMHWDDYAASGIGSYRHERQDAEMLDELGVDYLKYDWCRADETDGLEHQKTFGLMRDELARLDRPIVYSISEYGDTKPWTWAPKVANLWRTTSDIIPFWPSVASIIDQQAELHSFSGPGRWNDPDMLQVGNGPLTPDETRAHIGMWAMLAAPLMIGTDLDKLTPDVIDALSNPEIIAIDQDPAGRQARRLRSGETEVWARSLADGDMAVALLNKGDGPAEISTTITEVGAQPGSWSIRNASTRKDLPATDGPISETVAPHGVTILRLYS</sequence>
<dbReference type="SUPFAM" id="SSF51011">
    <property type="entry name" value="Glycosyl hydrolase domain"/>
    <property type="match status" value="1"/>
</dbReference>
<comment type="catalytic activity">
    <reaction evidence="5">
        <text>Hydrolysis of terminal, non-reducing alpha-D-galactose residues in alpha-D-galactosides, including galactose oligosaccharides, galactomannans and galactolipids.</text>
        <dbReference type="EC" id="3.2.1.22"/>
    </reaction>
</comment>
<feature type="region of interest" description="Disordered" evidence="6">
    <location>
        <begin position="1"/>
        <end position="24"/>
    </location>
</feature>
<evidence type="ECO:0000256" key="5">
    <source>
        <dbReference type="RuleBase" id="RU361168"/>
    </source>
</evidence>
<dbReference type="HOGENOM" id="CLU_013093_3_3_11"/>
<evidence type="ECO:0000256" key="1">
    <source>
        <dbReference type="ARBA" id="ARBA00009743"/>
    </source>
</evidence>
<dbReference type="FunFam" id="3.20.20.70:FF:000197">
    <property type="entry name" value="Alpha-galactosidase"/>
    <property type="match status" value="1"/>
</dbReference>
<reference evidence="8 9" key="1">
    <citation type="journal article" date="2013" name="ISME J.">
        <title>Metabolic model for the filamentous 'Candidatus Microthrix parvicella' based on genomic and metagenomic analyses.</title>
        <authorList>
            <person name="Jon McIlroy S."/>
            <person name="Kristiansen R."/>
            <person name="Albertsen M."/>
            <person name="Michael Karst S."/>
            <person name="Rossetti S."/>
            <person name="Lund Nielsen J."/>
            <person name="Tandoi V."/>
            <person name="James Seviour R."/>
            <person name="Nielsen P.H."/>
        </authorList>
    </citation>
    <scope>NUCLEOTIDE SEQUENCE [LARGE SCALE GENOMIC DNA]</scope>
    <source>
        <strain evidence="8 9">RN1</strain>
    </source>
</reference>
<evidence type="ECO:0000256" key="4">
    <source>
        <dbReference type="ARBA" id="ARBA00023295"/>
    </source>
</evidence>
<comment type="caution">
    <text evidence="8">The sequence shown here is derived from an EMBL/GenBank/DDBJ whole genome shotgun (WGS) entry which is preliminary data.</text>
</comment>
<dbReference type="PROSITE" id="PS00512">
    <property type="entry name" value="ALPHA_GALACTOSIDASE"/>
    <property type="match status" value="1"/>
</dbReference>
<keyword evidence="2" id="KW-0732">Signal</keyword>